<sequence length="72" mass="7966">MYCSFHLGARLSTIVLVRIHFCPYLATQYASVVLQPSLVFIGISPCPLIIPSSRIPMLAFHSCFVVGLRSLL</sequence>
<gene>
    <name evidence="1" type="primary">Vigan.05G150700</name>
    <name evidence="1" type="ORF">VIGAN_05150700</name>
</gene>
<protein>
    <submittedName>
        <fullName evidence="1">Uncharacterized protein</fullName>
    </submittedName>
</protein>
<name>A0A0S3S5F7_PHAAN</name>
<dbReference type="Proteomes" id="UP000291084">
    <property type="component" value="Chromosome 5"/>
</dbReference>
<keyword evidence="2" id="KW-1185">Reference proteome</keyword>
<proteinExistence type="predicted"/>
<organism evidence="1 2">
    <name type="scientific">Vigna angularis var. angularis</name>
    <dbReference type="NCBI Taxonomy" id="157739"/>
    <lineage>
        <taxon>Eukaryota</taxon>
        <taxon>Viridiplantae</taxon>
        <taxon>Streptophyta</taxon>
        <taxon>Embryophyta</taxon>
        <taxon>Tracheophyta</taxon>
        <taxon>Spermatophyta</taxon>
        <taxon>Magnoliopsida</taxon>
        <taxon>eudicotyledons</taxon>
        <taxon>Gunneridae</taxon>
        <taxon>Pentapetalae</taxon>
        <taxon>rosids</taxon>
        <taxon>fabids</taxon>
        <taxon>Fabales</taxon>
        <taxon>Fabaceae</taxon>
        <taxon>Papilionoideae</taxon>
        <taxon>50 kb inversion clade</taxon>
        <taxon>NPAAA clade</taxon>
        <taxon>indigoferoid/millettioid clade</taxon>
        <taxon>Phaseoleae</taxon>
        <taxon>Vigna</taxon>
    </lineage>
</organism>
<accession>A0A0S3S5F7</accession>
<evidence type="ECO:0000313" key="2">
    <source>
        <dbReference type="Proteomes" id="UP000291084"/>
    </source>
</evidence>
<dbReference type="AlphaFoldDB" id="A0A0S3S5F7"/>
<reference evidence="1 2" key="1">
    <citation type="journal article" date="2015" name="Sci. Rep.">
        <title>The power of single molecule real-time sequencing technology in the de novo assembly of a eukaryotic genome.</title>
        <authorList>
            <person name="Sakai H."/>
            <person name="Naito K."/>
            <person name="Ogiso-Tanaka E."/>
            <person name="Takahashi Y."/>
            <person name="Iseki K."/>
            <person name="Muto C."/>
            <person name="Satou K."/>
            <person name="Teruya K."/>
            <person name="Shiroma A."/>
            <person name="Shimoji M."/>
            <person name="Hirano T."/>
            <person name="Itoh T."/>
            <person name="Kaga A."/>
            <person name="Tomooka N."/>
        </authorList>
    </citation>
    <scope>NUCLEOTIDE SEQUENCE [LARGE SCALE GENOMIC DNA]</scope>
    <source>
        <strain evidence="2">cv. Shumari</strain>
    </source>
</reference>
<dbReference type="EMBL" id="AP015038">
    <property type="protein sequence ID" value="BAT88067.1"/>
    <property type="molecule type" value="Genomic_DNA"/>
</dbReference>
<evidence type="ECO:0000313" key="1">
    <source>
        <dbReference type="EMBL" id="BAT88067.1"/>
    </source>
</evidence>